<keyword evidence="8" id="KW-1185">Reference proteome</keyword>
<dbReference type="GO" id="GO:0046872">
    <property type="term" value="F:metal ion binding"/>
    <property type="evidence" value="ECO:0007669"/>
    <property type="project" value="InterPro"/>
</dbReference>
<accession>A0A5C7AAZ6</accession>
<dbReference type="OrthoDB" id="9811314at2"/>
<dbReference type="EMBL" id="VORX01000009">
    <property type="protein sequence ID" value="TXE05806.1"/>
    <property type="molecule type" value="Genomic_DNA"/>
</dbReference>
<evidence type="ECO:0000256" key="1">
    <source>
        <dbReference type="ARBA" id="ARBA00001947"/>
    </source>
</evidence>
<dbReference type="Gene3D" id="3.30.830.10">
    <property type="entry name" value="Metalloenzyme, LuxS/M16 peptidase-like"/>
    <property type="match status" value="4"/>
</dbReference>
<keyword evidence="4" id="KW-0732">Signal</keyword>
<dbReference type="GO" id="GO:0004222">
    <property type="term" value="F:metalloendopeptidase activity"/>
    <property type="evidence" value="ECO:0007669"/>
    <property type="project" value="InterPro"/>
</dbReference>
<feature type="domain" description="Peptidase M16 N-terminal" evidence="5">
    <location>
        <begin position="49"/>
        <end position="193"/>
    </location>
</feature>
<feature type="signal peptide" evidence="4">
    <location>
        <begin position="1"/>
        <end position="26"/>
    </location>
</feature>
<dbReference type="Pfam" id="PF05193">
    <property type="entry name" value="Peptidase_M16_C"/>
    <property type="match status" value="2"/>
</dbReference>
<dbReference type="InterPro" id="IPR007863">
    <property type="entry name" value="Peptidase_M16_C"/>
</dbReference>
<dbReference type="AlphaFoldDB" id="A0A5C7AAZ6"/>
<comment type="similarity">
    <text evidence="2 3">Belongs to the peptidase M16 family.</text>
</comment>
<protein>
    <submittedName>
        <fullName evidence="7">Insulinase family protein</fullName>
    </submittedName>
</protein>
<evidence type="ECO:0000259" key="5">
    <source>
        <dbReference type="Pfam" id="PF00675"/>
    </source>
</evidence>
<evidence type="ECO:0000259" key="6">
    <source>
        <dbReference type="Pfam" id="PF05193"/>
    </source>
</evidence>
<evidence type="ECO:0000256" key="4">
    <source>
        <dbReference type="SAM" id="SignalP"/>
    </source>
</evidence>
<dbReference type="GO" id="GO:0006508">
    <property type="term" value="P:proteolysis"/>
    <property type="evidence" value="ECO:0007669"/>
    <property type="project" value="InterPro"/>
</dbReference>
<evidence type="ECO:0000256" key="3">
    <source>
        <dbReference type="RuleBase" id="RU004447"/>
    </source>
</evidence>
<dbReference type="InterPro" id="IPR050361">
    <property type="entry name" value="MPP/UQCRC_Complex"/>
</dbReference>
<feature type="domain" description="Peptidase M16 C-terminal" evidence="6">
    <location>
        <begin position="658"/>
        <end position="839"/>
    </location>
</feature>
<dbReference type="InterPro" id="IPR001431">
    <property type="entry name" value="Pept_M16_Zn_BS"/>
</dbReference>
<organism evidence="7 8">
    <name type="scientific">Gelidibacter salicanalis</name>
    <dbReference type="NCBI Taxonomy" id="291193"/>
    <lineage>
        <taxon>Bacteria</taxon>
        <taxon>Pseudomonadati</taxon>
        <taxon>Bacteroidota</taxon>
        <taxon>Flavobacteriia</taxon>
        <taxon>Flavobacteriales</taxon>
        <taxon>Flavobacteriaceae</taxon>
        <taxon>Gelidibacter</taxon>
    </lineage>
</organism>
<name>A0A5C7AAZ6_9FLAO</name>
<reference evidence="7 8" key="1">
    <citation type="submission" date="2019-08" db="EMBL/GenBank/DDBJ databases">
        <title>Genome sequence of Gelidibacter salicanalis IC162T.</title>
        <authorList>
            <person name="Bowman J.P."/>
        </authorList>
    </citation>
    <scope>NUCLEOTIDE SEQUENCE [LARGE SCALE GENOMIC DNA]</scope>
    <source>
        <strain evidence="7 8">IC162</strain>
    </source>
</reference>
<dbReference type="InterPro" id="IPR011765">
    <property type="entry name" value="Pept_M16_N"/>
</dbReference>
<sequence length="922" mass="102822">MKNHNNLFKIAVMLLCFLTVSISAEAQIKKGASVEGITEYSLDNGLKVLLFPDNSAQTITVNITYMVGSRHEGYGEKGMAHLLEHLVFKGTPNHPNIPEELSSHGARPNGTTWYDRTNYFETFNATDENLEWALDLESDRMVNSYIAKKDLESEFSVVRNEFESGENSPSRVLMEKVISAAYLWHNYGQSTIGNKSDIERVPIENLQAFYKKYYRPDNAILMVTGKFDTDKTLALIEKKFGPLKNPEGKLIDNPTIEPEQDGEKRVTLSRVGDLQIVSALYHVPAGSHEDAAALAIAEQVLTDEPSGRLYKALVDAEKASGIWSFTPFTKEPSFLYMNVDVPSDKSLAEAENILLTTLDGLPNDPITEVELNRAKAAMLKQMDQVFRNSSYLGTYMSEFIGAGDWRLAFIFRDRIEEMTVDKVNAAIKKYLISTNRTVGNFVPTKNPVRVGIPHTENLEALVANYKGKEALDAGEAFDVSYENIQNTLNSGTLEKSGITYGLIKKDNRGKTVNLTFNLRTGNVDQLMNKGLAARYTARMLNKGTTTKSRQDIDDQLATLKSSVFFNGSNGRVSASVNSTEDNLMETLALMTDMLKNPAFDATELEKLKTQDLASLEEQKSEPQAVVSRQISLLNNHYKKDHPLYSRTLEEEIAAIKAITVADLKAYHSDFYGVNDSASLVAIGNMDEEALKAYFDNNFSDFKSDKSYTEISDKFKNSKAANEKILTPDKKNAFTLGVLSFEGSQYDEDYAALQIAGEIFGGGFLNSRIAGRLRQQDGVSYGAGGNVGVDSNKDDKNSSMYIYAIYAPENATKVQQGFKEEIARYISEGITEDELTNAVNGWVQEQNVSRAKDNELASVISSNLYFDRDMTFQKNIENQVKKLTVADVNKVIKKYFKNFENWTVVNGGDFDANEIKKEGKKID</sequence>
<comment type="cofactor">
    <cofactor evidence="1">
        <name>Zn(2+)</name>
        <dbReference type="ChEBI" id="CHEBI:29105"/>
    </cofactor>
</comment>
<dbReference type="Proteomes" id="UP000321734">
    <property type="component" value="Unassembled WGS sequence"/>
</dbReference>
<feature type="domain" description="Peptidase M16 N-terminal" evidence="5">
    <location>
        <begin position="527"/>
        <end position="631"/>
    </location>
</feature>
<evidence type="ECO:0000256" key="2">
    <source>
        <dbReference type="ARBA" id="ARBA00007261"/>
    </source>
</evidence>
<gene>
    <name evidence="7" type="ORF">ES711_14655</name>
</gene>
<dbReference type="RefSeq" id="WP_146894059.1">
    <property type="nucleotide sequence ID" value="NZ_VORX01000009.1"/>
</dbReference>
<dbReference type="PANTHER" id="PTHR11851">
    <property type="entry name" value="METALLOPROTEASE"/>
    <property type="match status" value="1"/>
</dbReference>
<proteinExistence type="inferred from homology"/>
<comment type="caution">
    <text evidence="7">The sequence shown here is derived from an EMBL/GenBank/DDBJ whole genome shotgun (WGS) entry which is preliminary data.</text>
</comment>
<dbReference type="InterPro" id="IPR011249">
    <property type="entry name" value="Metalloenz_LuxS/M16"/>
</dbReference>
<evidence type="ECO:0000313" key="8">
    <source>
        <dbReference type="Proteomes" id="UP000321734"/>
    </source>
</evidence>
<evidence type="ECO:0000313" key="7">
    <source>
        <dbReference type="EMBL" id="TXE05806.1"/>
    </source>
</evidence>
<dbReference type="SUPFAM" id="SSF63411">
    <property type="entry name" value="LuxS/MPP-like metallohydrolase"/>
    <property type="match status" value="4"/>
</dbReference>
<feature type="chain" id="PRO_5022961182" evidence="4">
    <location>
        <begin position="27"/>
        <end position="922"/>
    </location>
</feature>
<dbReference type="Pfam" id="PF00675">
    <property type="entry name" value="Peptidase_M16"/>
    <property type="match status" value="2"/>
</dbReference>
<dbReference type="PANTHER" id="PTHR11851:SF49">
    <property type="entry name" value="MITOCHONDRIAL-PROCESSING PEPTIDASE SUBUNIT ALPHA"/>
    <property type="match status" value="1"/>
</dbReference>
<feature type="domain" description="Peptidase M16 C-terminal" evidence="6">
    <location>
        <begin position="203"/>
        <end position="378"/>
    </location>
</feature>
<dbReference type="PROSITE" id="PS00143">
    <property type="entry name" value="INSULINASE"/>
    <property type="match status" value="1"/>
</dbReference>